<sequence length="99" mass="10987">MISCKAFLSSLCGSVLVSLDMGLMVLDLRLNHANFLQACPKTVIVSMVLFPYKYFEGLPHPVSVSFRTVILASKPSFISGKNTFFFIFHPYQPPSPGDK</sequence>
<evidence type="ECO:0000313" key="3">
    <source>
        <dbReference type="Proteomes" id="UP001630127"/>
    </source>
</evidence>
<comment type="caution">
    <text evidence="2">The sequence shown here is derived from an EMBL/GenBank/DDBJ whole genome shotgun (WGS) entry which is preliminary data.</text>
</comment>
<protein>
    <submittedName>
        <fullName evidence="2">Uncharacterized protein</fullName>
    </submittedName>
</protein>
<proteinExistence type="predicted"/>
<name>A0ABD3ASG7_9GENT</name>
<accession>A0ABD3ASG7</accession>
<evidence type="ECO:0000256" key="1">
    <source>
        <dbReference type="SAM" id="SignalP"/>
    </source>
</evidence>
<reference evidence="2 3" key="1">
    <citation type="submission" date="2024-11" db="EMBL/GenBank/DDBJ databases">
        <title>A near-complete genome assembly of Cinchona calisaya.</title>
        <authorList>
            <person name="Lian D.C."/>
            <person name="Zhao X.W."/>
            <person name="Wei L."/>
        </authorList>
    </citation>
    <scope>NUCLEOTIDE SEQUENCE [LARGE SCALE GENOMIC DNA]</scope>
    <source>
        <tissue evidence="2">Nenye</tissue>
    </source>
</reference>
<keyword evidence="3" id="KW-1185">Reference proteome</keyword>
<dbReference type="EMBL" id="JBJUIK010000002">
    <property type="protein sequence ID" value="KAL3534116.1"/>
    <property type="molecule type" value="Genomic_DNA"/>
</dbReference>
<dbReference type="Proteomes" id="UP001630127">
    <property type="component" value="Unassembled WGS sequence"/>
</dbReference>
<feature type="chain" id="PRO_5044748802" evidence="1">
    <location>
        <begin position="19"/>
        <end position="99"/>
    </location>
</feature>
<keyword evidence="1" id="KW-0732">Signal</keyword>
<dbReference type="AlphaFoldDB" id="A0ABD3ASG7"/>
<evidence type="ECO:0000313" key="2">
    <source>
        <dbReference type="EMBL" id="KAL3534116.1"/>
    </source>
</evidence>
<gene>
    <name evidence="2" type="ORF">ACH5RR_002577</name>
</gene>
<feature type="signal peptide" evidence="1">
    <location>
        <begin position="1"/>
        <end position="18"/>
    </location>
</feature>
<organism evidence="2 3">
    <name type="scientific">Cinchona calisaya</name>
    <dbReference type="NCBI Taxonomy" id="153742"/>
    <lineage>
        <taxon>Eukaryota</taxon>
        <taxon>Viridiplantae</taxon>
        <taxon>Streptophyta</taxon>
        <taxon>Embryophyta</taxon>
        <taxon>Tracheophyta</taxon>
        <taxon>Spermatophyta</taxon>
        <taxon>Magnoliopsida</taxon>
        <taxon>eudicotyledons</taxon>
        <taxon>Gunneridae</taxon>
        <taxon>Pentapetalae</taxon>
        <taxon>asterids</taxon>
        <taxon>lamiids</taxon>
        <taxon>Gentianales</taxon>
        <taxon>Rubiaceae</taxon>
        <taxon>Cinchonoideae</taxon>
        <taxon>Cinchoneae</taxon>
        <taxon>Cinchona</taxon>
    </lineage>
</organism>